<dbReference type="AlphaFoldDB" id="A0A0B0P3D2"/>
<evidence type="ECO:0000313" key="2">
    <source>
        <dbReference type="Proteomes" id="UP000032142"/>
    </source>
</evidence>
<evidence type="ECO:0000313" key="1">
    <source>
        <dbReference type="EMBL" id="KHG21233.1"/>
    </source>
</evidence>
<reference evidence="2" key="1">
    <citation type="submission" date="2014-09" db="EMBL/GenBank/DDBJ databases">
        <authorList>
            <person name="Mudge J."/>
            <person name="Ramaraj T."/>
            <person name="Lindquist I.E."/>
            <person name="Bharti A.K."/>
            <person name="Sundararajan A."/>
            <person name="Cameron C.T."/>
            <person name="Woodward J.E."/>
            <person name="May G.D."/>
            <person name="Brubaker C."/>
            <person name="Broadhvest J."/>
            <person name="Wilkins T.A."/>
        </authorList>
    </citation>
    <scope>NUCLEOTIDE SEQUENCE</scope>
    <source>
        <strain evidence="2">cv. AKA8401</strain>
    </source>
</reference>
<protein>
    <submittedName>
        <fullName evidence="1">Pregnancy zone</fullName>
    </submittedName>
</protein>
<dbReference type="Proteomes" id="UP000032142">
    <property type="component" value="Unassembled WGS sequence"/>
</dbReference>
<proteinExistence type="predicted"/>
<name>A0A0B0P3D2_GOSAR</name>
<keyword evidence="2" id="KW-1185">Reference proteome</keyword>
<dbReference type="EMBL" id="KN417933">
    <property type="protein sequence ID" value="KHG21233.1"/>
    <property type="molecule type" value="Genomic_DNA"/>
</dbReference>
<organism evidence="1 2">
    <name type="scientific">Gossypium arboreum</name>
    <name type="common">Tree cotton</name>
    <name type="synonym">Gossypium nanking</name>
    <dbReference type="NCBI Taxonomy" id="29729"/>
    <lineage>
        <taxon>Eukaryota</taxon>
        <taxon>Viridiplantae</taxon>
        <taxon>Streptophyta</taxon>
        <taxon>Embryophyta</taxon>
        <taxon>Tracheophyta</taxon>
        <taxon>Spermatophyta</taxon>
        <taxon>Magnoliopsida</taxon>
        <taxon>eudicotyledons</taxon>
        <taxon>Gunneridae</taxon>
        <taxon>Pentapetalae</taxon>
        <taxon>rosids</taxon>
        <taxon>malvids</taxon>
        <taxon>Malvales</taxon>
        <taxon>Malvaceae</taxon>
        <taxon>Malvoideae</taxon>
        <taxon>Gossypium</taxon>
    </lineage>
</organism>
<accession>A0A0B0P3D2</accession>
<sequence length="75" mass="8683">MNDPWPRLLFINHVMPMRGYHLPISRSMNFTIVNDATYYKSRISNTPAFGSLSIQIQAFTYIKVYESCIYSPSST</sequence>
<gene>
    <name evidence="1" type="ORF">F383_26619</name>
</gene>